<feature type="region of interest" description="Disordered" evidence="1">
    <location>
        <begin position="56"/>
        <end position="99"/>
    </location>
</feature>
<gene>
    <name evidence="2" type="ORF">L1785_19805</name>
</gene>
<dbReference type="AlphaFoldDB" id="A0AA41QJE7"/>
<dbReference type="Proteomes" id="UP001165405">
    <property type="component" value="Unassembled WGS sequence"/>
</dbReference>
<dbReference type="RefSeq" id="WP_236091032.1">
    <property type="nucleotide sequence ID" value="NZ_JAKGSG010000056.1"/>
</dbReference>
<organism evidence="2 3">
    <name type="scientific">Antribacter soli</name>
    <dbReference type="NCBI Taxonomy" id="2910976"/>
    <lineage>
        <taxon>Bacteria</taxon>
        <taxon>Bacillati</taxon>
        <taxon>Actinomycetota</taxon>
        <taxon>Actinomycetes</taxon>
        <taxon>Micrococcales</taxon>
        <taxon>Promicromonosporaceae</taxon>
        <taxon>Antribacter</taxon>
    </lineage>
</organism>
<reference evidence="2" key="1">
    <citation type="submission" date="2022-01" db="EMBL/GenBank/DDBJ databases">
        <title>Antribacter sp. nov., isolated from Guizhou of China.</title>
        <authorList>
            <person name="Chengliang C."/>
            <person name="Ya Z."/>
        </authorList>
    </citation>
    <scope>NUCLEOTIDE SEQUENCE</scope>
    <source>
        <strain evidence="2">KLBMP 9083</strain>
    </source>
</reference>
<evidence type="ECO:0000313" key="2">
    <source>
        <dbReference type="EMBL" id="MCF4123219.1"/>
    </source>
</evidence>
<evidence type="ECO:0000313" key="3">
    <source>
        <dbReference type="Proteomes" id="UP001165405"/>
    </source>
</evidence>
<evidence type="ECO:0000256" key="1">
    <source>
        <dbReference type="SAM" id="MobiDB-lite"/>
    </source>
</evidence>
<keyword evidence="3" id="KW-1185">Reference proteome</keyword>
<dbReference type="EMBL" id="JAKGSG010000056">
    <property type="protein sequence ID" value="MCF4123219.1"/>
    <property type="molecule type" value="Genomic_DNA"/>
</dbReference>
<comment type="caution">
    <text evidence="2">The sequence shown here is derived from an EMBL/GenBank/DDBJ whole genome shotgun (WGS) entry which is preliminary data.</text>
</comment>
<accession>A0AA41QJE7</accession>
<protein>
    <submittedName>
        <fullName evidence="2">Uncharacterized protein</fullName>
    </submittedName>
</protein>
<sequence>MTSIYGLNLPLGPGQDDLPRLFEHLAGSLRASGSAIEAGSMMLSFECIEQTQDGPLPSFRFSVSAEDDPDPVEDPAAGQAEAPEEAQSGRTGQFVMPRPHPLPEGLRDGAPARVFHVELPSDAAGNDVPALLETGAQLLREHGLGCDRVVAVSLQDGLWDDAREDFAFSLLIVALDEPRPFVPARIIRKRRSLGPLQGLGAPGRDRLRRHRR</sequence>
<name>A0AA41QJE7_9MICO</name>
<proteinExistence type="predicted"/>